<feature type="region of interest" description="Disordered" evidence="1">
    <location>
        <begin position="226"/>
        <end position="254"/>
    </location>
</feature>
<dbReference type="Pfam" id="PF08241">
    <property type="entry name" value="Methyltransf_11"/>
    <property type="match status" value="1"/>
</dbReference>
<evidence type="ECO:0000313" key="4">
    <source>
        <dbReference type="Proteomes" id="UP000316806"/>
    </source>
</evidence>
<proteinExistence type="predicted"/>
<name>A0A516RHB2_STRST</name>
<reference evidence="3 4" key="1">
    <citation type="journal article" date="2019" name="J. Ind. Microbiol. Biotechnol.">
        <title>The complete genomic sequence of Streptomyces spectabilis NRRL-2792 and identification of secondary metabolite biosynthetic gene clusters.</title>
        <authorList>
            <person name="Sinha A."/>
            <person name="Phillips-Salemka S."/>
            <person name="Niraula T.A."/>
            <person name="Short K.A."/>
            <person name="Niraula N.P."/>
        </authorList>
    </citation>
    <scope>NUCLEOTIDE SEQUENCE [LARGE SCALE GENOMIC DNA]</scope>
    <source>
        <strain evidence="3 4">NRRL 2792</strain>
    </source>
</reference>
<keyword evidence="3" id="KW-0808">Transferase</keyword>
<organism evidence="3 4">
    <name type="scientific">Streptomyces spectabilis</name>
    <dbReference type="NCBI Taxonomy" id="68270"/>
    <lineage>
        <taxon>Bacteria</taxon>
        <taxon>Bacillati</taxon>
        <taxon>Actinomycetota</taxon>
        <taxon>Actinomycetes</taxon>
        <taxon>Kitasatosporales</taxon>
        <taxon>Streptomycetaceae</taxon>
        <taxon>Streptomyces</taxon>
    </lineage>
</organism>
<dbReference type="Gene3D" id="3.40.50.150">
    <property type="entry name" value="Vaccinia Virus protein VP39"/>
    <property type="match status" value="1"/>
</dbReference>
<dbReference type="AlphaFoldDB" id="A0A516RHB2"/>
<evidence type="ECO:0000259" key="2">
    <source>
        <dbReference type="Pfam" id="PF08241"/>
    </source>
</evidence>
<dbReference type="SUPFAM" id="SSF53335">
    <property type="entry name" value="S-adenosyl-L-methionine-dependent methyltransferases"/>
    <property type="match status" value="1"/>
</dbReference>
<evidence type="ECO:0000313" key="3">
    <source>
        <dbReference type="EMBL" id="QDQ15039.1"/>
    </source>
</evidence>
<accession>A0A516RHB2</accession>
<sequence length="254" mass="27963">MLVSARSFDEYRAMFALTDDDLRLRVLDCPGGAASFVAEAGARGTDAVAVDPQYGPGRELLGTLALREIEHKHAYVADNAERFVWDWFGGPERYTRLRAASARAFTADLAARPDRYVAGSLPDLPFADRSFDLVLSSHLLFSYGAQLSEEFHLSALLELVRVARREVRLFPVVLHTSDRRYEALDRLRAALDALGVPSRLNRVDYAFQPGGDEALVLDVADRGPLPAERPGAGAHDPVRWRHLGAGEPAADPVR</sequence>
<dbReference type="InterPro" id="IPR013216">
    <property type="entry name" value="Methyltransf_11"/>
</dbReference>
<dbReference type="InterPro" id="IPR029063">
    <property type="entry name" value="SAM-dependent_MTases_sf"/>
</dbReference>
<dbReference type="GO" id="GO:0032259">
    <property type="term" value="P:methylation"/>
    <property type="evidence" value="ECO:0007669"/>
    <property type="project" value="UniProtKB-KW"/>
</dbReference>
<protein>
    <submittedName>
        <fullName evidence="3">Class I SAM-dependent methyltransferase</fullName>
    </submittedName>
</protein>
<evidence type="ECO:0000256" key="1">
    <source>
        <dbReference type="SAM" id="MobiDB-lite"/>
    </source>
</evidence>
<gene>
    <name evidence="3" type="ORF">FH965_34550</name>
</gene>
<dbReference type="Proteomes" id="UP000316806">
    <property type="component" value="Chromosome"/>
</dbReference>
<keyword evidence="3" id="KW-0489">Methyltransferase</keyword>
<dbReference type="GO" id="GO:0008757">
    <property type="term" value="F:S-adenosylmethionine-dependent methyltransferase activity"/>
    <property type="evidence" value="ECO:0007669"/>
    <property type="project" value="InterPro"/>
</dbReference>
<feature type="domain" description="Methyltransferase type 11" evidence="2">
    <location>
        <begin position="108"/>
        <end position="166"/>
    </location>
</feature>
<dbReference type="EMBL" id="CP040916">
    <property type="protein sequence ID" value="QDQ15039.1"/>
    <property type="molecule type" value="Genomic_DNA"/>
</dbReference>
<dbReference type="RefSeq" id="WP_144322243.1">
    <property type="nucleotide sequence ID" value="NZ_CP040916.1"/>
</dbReference>